<dbReference type="Proteomes" id="UP000637643">
    <property type="component" value="Unassembled WGS sequence"/>
</dbReference>
<protein>
    <recommendedName>
        <fullName evidence="1">Methyltransferase type 11 domain-containing protein</fullName>
    </recommendedName>
</protein>
<dbReference type="CDD" id="cd02440">
    <property type="entry name" value="AdoMet_MTases"/>
    <property type="match status" value="1"/>
</dbReference>
<dbReference type="AlphaFoldDB" id="A0A917FUN7"/>
<dbReference type="GO" id="GO:0008757">
    <property type="term" value="F:S-adenosylmethionine-dependent methyltransferase activity"/>
    <property type="evidence" value="ECO:0007669"/>
    <property type="project" value="InterPro"/>
</dbReference>
<dbReference type="RefSeq" id="WP_189031930.1">
    <property type="nucleotide sequence ID" value="NZ_BMKR01000050.1"/>
</dbReference>
<feature type="domain" description="Methyltransferase type 11" evidence="1">
    <location>
        <begin position="48"/>
        <end position="136"/>
    </location>
</feature>
<dbReference type="SUPFAM" id="SSF53335">
    <property type="entry name" value="S-adenosyl-L-methionine-dependent methyltransferases"/>
    <property type="match status" value="1"/>
</dbReference>
<sequence length="213" mass="24037">MEEQTGLAEYWSRRFAQEGMIWGSEASPTADWARRLFRQHRLGSVLVPGAGYGRNTKVFSAEFQTYGIELSREALDLAAEWDPGTHFIEGNVLEPMDLQVDAVYCYDVLHLFLEEDRYKLVAQCLAALKPGGLLVFTFFSDRDANCGIGRMLEPGTYEYKEGKYAHFFSEADLLAHFAGTQVMETGSYVETLRSPLGDAHQYILRTIAARKIS</sequence>
<organism evidence="2 3">
    <name type="scientific">Paenibacillus albidus</name>
    <dbReference type="NCBI Taxonomy" id="2041023"/>
    <lineage>
        <taxon>Bacteria</taxon>
        <taxon>Bacillati</taxon>
        <taxon>Bacillota</taxon>
        <taxon>Bacilli</taxon>
        <taxon>Bacillales</taxon>
        <taxon>Paenibacillaceae</taxon>
        <taxon>Paenibacillus</taxon>
    </lineage>
</organism>
<reference evidence="2" key="1">
    <citation type="journal article" date="2014" name="Int. J. Syst. Evol. Microbiol.">
        <title>Complete genome sequence of Corynebacterium casei LMG S-19264T (=DSM 44701T), isolated from a smear-ripened cheese.</title>
        <authorList>
            <consortium name="US DOE Joint Genome Institute (JGI-PGF)"/>
            <person name="Walter F."/>
            <person name="Albersmeier A."/>
            <person name="Kalinowski J."/>
            <person name="Ruckert C."/>
        </authorList>
    </citation>
    <scope>NUCLEOTIDE SEQUENCE</scope>
    <source>
        <strain evidence="2">CGMCC 1.16134</strain>
    </source>
</reference>
<evidence type="ECO:0000313" key="2">
    <source>
        <dbReference type="EMBL" id="GGG10548.1"/>
    </source>
</evidence>
<proteinExistence type="predicted"/>
<reference evidence="2" key="2">
    <citation type="submission" date="2020-09" db="EMBL/GenBank/DDBJ databases">
        <authorList>
            <person name="Sun Q."/>
            <person name="Zhou Y."/>
        </authorList>
    </citation>
    <scope>NUCLEOTIDE SEQUENCE</scope>
    <source>
        <strain evidence="2">CGMCC 1.16134</strain>
    </source>
</reference>
<dbReference type="Gene3D" id="3.40.50.150">
    <property type="entry name" value="Vaccinia Virus protein VP39"/>
    <property type="match status" value="1"/>
</dbReference>
<dbReference type="InterPro" id="IPR029063">
    <property type="entry name" value="SAM-dependent_MTases_sf"/>
</dbReference>
<accession>A0A917FUN7</accession>
<comment type="caution">
    <text evidence="2">The sequence shown here is derived from an EMBL/GenBank/DDBJ whole genome shotgun (WGS) entry which is preliminary data.</text>
</comment>
<dbReference type="EMBL" id="BMKR01000050">
    <property type="protein sequence ID" value="GGG10548.1"/>
    <property type="molecule type" value="Genomic_DNA"/>
</dbReference>
<dbReference type="Pfam" id="PF08241">
    <property type="entry name" value="Methyltransf_11"/>
    <property type="match status" value="1"/>
</dbReference>
<gene>
    <name evidence="2" type="ORF">GCM10010912_63690</name>
</gene>
<name>A0A917FUN7_9BACL</name>
<keyword evidence="3" id="KW-1185">Reference proteome</keyword>
<dbReference type="InterPro" id="IPR013216">
    <property type="entry name" value="Methyltransf_11"/>
</dbReference>
<evidence type="ECO:0000313" key="3">
    <source>
        <dbReference type="Proteomes" id="UP000637643"/>
    </source>
</evidence>
<evidence type="ECO:0000259" key="1">
    <source>
        <dbReference type="Pfam" id="PF08241"/>
    </source>
</evidence>